<dbReference type="Pfam" id="PF00069">
    <property type="entry name" value="Pkinase"/>
    <property type="match status" value="2"/>
</dbReference>
<dbReference type="SUPFAM" id="SSF56112">
    <property type="entry name" value="Protein kinase-like (PK-like)"/>
    <property type="match status" value="1"/>
</dbReference>
<keyword evidence="9" id="KW-1185">Reference proteome</keyword>
<feature type="compositionally biased region" description="Polar residues" evidence="6">
    <location>
        <begin position="171"/>
        <end position="185"/>
    </location>
</feature>
<dbReference type="InterPro" id="IPR045269">
    <property type="entry name" value="Atg1-like"/>
</dbReference>
<dbReference type="InterPro" id="IPR008271">
    <property type="entry name" value="Ser/Thr_kinase_AS"/>
</dbReference>
<feature type="region of interest" description="Disordered" evidence="6">
    <location>
        <begin position="984"/>
        <end position="1059"/>
    </location>
</feature>
<feature type="compositionally biased region" description="Low complexity" evidence="6">
    <location>
        <begin position="798"/>
        <end position="814"/>
    </location>
</feature>
<feature type="compositionally biased region" description="Low complexity" evidence="6">
    <location>
        <begin position="1242"/>
        <end position="1252"/>
    </location>
</feature>
<evidence type="ECO:0000313" key="9">
    <source>
        <dbReference type="Proteomes" id="UP000757232"/>
    </source>
</evidence>
<feature type="compositionally biased region" description="Basic residues" evidence="6">
    <location>
        <begin position="1044"/>
        <end position="1055"/>
    </location>
</feature>
<dbReference type="EMBL" id="LNZH02000179">
    <property type="protein sequence ID" value="OCB88436.1"/>
    <property type="molecule type" value="Genomic_DNA"/>
</dbReference>
<dbReference type="GO" id="GO:0016020">
    <property type="term" value="C:membrane"/>
    <property type="evidence" value="ECO:0007669"/>
    <property type="project" value="TreeGrafter"/>
</dbReference>
<feature type="compositionally biased region" description="Low complexity" evidence="6">
    <location>
        <begin position="260"/>
        <end position="287"/>
    </location>
</feature>
<feature type="compositionally biased region" description="Acidic residues" evidence="6">
    <location>
        <begin position="1456"/>
        <end position="1465"/>
    </location>
</feature>
<dbReference type="GO" id="GO:0000407">
    <property type="term" value="C:phagophore assembly site"/>
    <property type="evidence" value="ECO:0007669"/>
    <property type="project" value="TreeGrafter"/>
</dbReference>
<evidence type="ECO:0000259" key="7">
    <source>
        <dbReference type="PROSITE" id="PS50011"/>
    </source>
</evidence>
<feature type="compositionally biased region" description="Basic residues" evidence="6">
    <location>
        <begin position="1781"/>
        <end position="1791"/>
    </location>
</feature>
<organism evidence="8 9">
    <name type="scientific">Sanghuangporus baumii</name>
    <name type="common">Phellinus baumii</name>
    <dbReference type="NCBI Taxonomy" id="108892"/>
    <lineage>
        <taxon>Eukaryota</taxon>
        <taxon>Fungi</taxon>
        <taxon>Dikarya</taxon>
        <taxon>Basidiomycota</taxon>
        <taxon>Agaricomycotina</taxon>
        <taxon>Agaricomycetes</taxon>
        <taxon>Hymenochaetales</taxon>
        <taxon>Hymenochaetaceae</taxon>
        <taxon>Sanghuangporus</taxon>
    </lineage>
</organism>
<feature type="compositionally biased region" description="Pro residues" evidence="6">
    <location>
        <begin position="117"/>
        <end position="127"/>
    </location>
</feature>
<accession>A0A9Q5HYM7</accession>
<dbReference type="GO" id="GO:0005829">
    <property type="term" value="C:cytosol"/>
    <property type="evidence" value="ECO:0007669"/>
    <property type="project" value="TreeGrafter"/>
</dbReference>
<feature type="region of interest" description="Disordered" evidence="6">
    <location>
        <begin position="1739"/>
        <end position="1874"/>
    </location>
</feature>
<feature type="compositionally biased region" description="Basic and acidic residues" evidence="6">
    <location>
        <begin position="1850"/>
        <end position="1866"/>
    </location>
</feature>
<evidence type="ECO:0000256" key="6">
    <source>
        <dbReference type="SAM" id="MobiDB-lite"/>
    </source>
</evidence>
<dbReference type="Gene3D" id="3.30.200.20">
    <property type="entry name" value="Phosphorylase Kinase, domain 1"/>
    <property type="match status" value="1"/>
</dbReference>
<dbReference type="Proteomes" id="UP000757232">
    <property type="component" value="Unassembled WGS sequence"/>
</dbReference>
<dbReference type="PROSITE" id="PS00108">
    <property type="entry name" value="PROTEIN_KINASE_ST"/>
    <property type="match status" value="1"/>
</dbReference>
<evidence type="ECO:0000313" key="8">
    <source>
        <dbReference type="EMBL" id="OCB88436.1"/>
    </source>
</evidence>
<feature type="compositionally biased region" description="Low complexity" evidence="6">
    <location>
        <begin position="1265"/>
        <end position="1284"/>
    </location>
</feature>
<feature type="region of interest" description="Disordered" evidence="6">
    <location>
        <begin position="1664"/>
        <end position="1725"/>
    </location>
</feature>
<protein>
    <recommendedName>
        <fullName evidence="1">non-specific serine/threonine protein kinase</fullName>
        <ecNumber evidence="1">2.7.11.1</ecNumber>
    </recommendedName>
</protein>
<feature type="region of interest" description="Disordered" evidence="6">
    <location>
        <begin position="1200"/>
        <end position="1222"/>
    </location>
</feature>
<feature type="compositionally biased region" description="Basic and acidic residues" evidence="6">
    <location>
        <begin position="786"/>
        <end position="797"/>
    </location>
</feature>
<feature type="region of interest" description="Disordered" evidence="6">
    <location>
        <begin position="1237"/>
        <end position="1291"/>
    </location>
</feature>
<dbReference type="GO" id="GO:0000045">
    <property type="term" value="P:autophagosome assembly"/>
    <property type="evidence" value="ECO:0007669"/>
    <property type="project" value="TreeGrafter"/>
</dbReference>
<feature type="region of interest" description="Disordered" evidence="6">
    <location>
        <begin position="260"/>
        <end position="301"/>
    </location>
</feature>
<feature type="compositionally biased region" description="Low complexity" evidence="6">
    <location>
        <begin position="1205"/>
        <end position="1222"/>
    </location>
</feature>
<dbReference type="PROSITE" id="PS50011">
    <property type="entry name" value="PROTEIN_KINASE_DOM"/>
    <property type="match status" value="1"/>
</dbReference>
<proteinExistence type="predicted"/>
<feature type="compositionally biased region" description="Low complexity" evidence="6">
    <location>
        <begin position="1792"/>
        <end position="1803"/>
    </location>
</feature>
<keyword evidence="3" id="KW-0547">Nucleotide-binding</keyword>
<dbReference type="GO" id="GO:0005524">
    <property type="term" value="F:ATP binding"/>
    <property type="evidence" value="ECO:0007669"/>
    <property type="project" value="UniProtKB-KW"/>
</dbReference>
<dbReference type="GO" id="GO:0004674">
    <property type="term" value="F:protein serine/threonine kinase activity"/>
    <property type="evidence" value="ECO:0007669"/>
    <property type="project" value="UniProtKB-EC"/>
</dbReference>
<feature type="compositionally biased region" description="Low complexity" evidence="6">
    <location>
        <begin position="1489"/>
        <end position="1506"/>
    </location>
</feature>
<dbReference type="EC" id="2.7.11.1" evidence="1"/>
<evidence type="ECO:0000256" key="1">
    <source>
        <dbReference type="ARBA" id="ARBA00012513"/>
    </source>
</evidence>
<reference evidence="8" key="1">
    <citation type="submission" date="2016-06" db="EMBL/GenBank/DDBJ databases">
        <title>Draft Genome sequence of the fungus Inonotus baumii.</title>
        <authorList>
            <person name="Zhu H."/>
            <person name="Lin W."/>
        </authorList>
    </citation>
    <scope>NUCLEOTIDE SEQUENCE</scope>
    <source>
        <strain evidence="8">821</strain>
    </source>
</reference>
<feature type="region of interest" description="Disordered" evidence="6">
    <location>
        <begin position="1456"/>
        <end position="1506"/>
    </location>
</feature>
<feature type="compositionally biased region" description="Acidic residues" evidence="6">
    <location>
        <begin position="364"/>
        <end position="375"/>
    </location>
</feature>
<feature type="compositionally biased region" description="Low complexity" evidence="6">
    <location>
        <begin position="1594"/>
        <end position="1629"/>
    </location>
</feature>
<evidence type="ECO:0000256" key="5">
    <source>
        <dbReference type="ARBA" id="ARBA00022840"/>
    </source>
</evidence>
<dbReference type="GO" id="GO:0005776">
    <property type="term" value="C:autophagosome"/>
    <property type="evidence" value="ECO:0007669"/>
    <property type="project" value="TreeGrafter"/>
</dbReference>
<feature type="region of interest" description="Disordered" evidence="6">
    <location>
        <begin position="147"/>
        <end position="186"/>
    </location>
</feature>
<comment type="caution">
    <text evidence="8">The sequence shown here is derived from an EMBL/GenBank/DDBJ whole genome shotgun (WGS) entry which is preliminary data.</text>
</comment>
<feature type="region of interest" description="Disordered" evidence="6">
    <location>
        <begin position="1"/>
        <end position="63"/>
    </location>
</feature>
<dbReference type="SMART" id="SM00220">
    <property type="entry name" value="S_TKc"/>
    <property type="match status" value="1"/>
</dbReference>
<evidence type="ECO:0000256" key="3">
    <source>
        <dbReference type="ARBA" id="ARBA00022741"/>
    </source>
</evidence>
<feature type="region of interest" description="Disordered" evidence="6">
    <location>
        <begin position="1531"/>
        <end position="1631"/>
    </location>
</feature>
<feature type="compositionally biased region" description="Gly residues" evidence="6">
    <location>
        <begin position="1367"/>
        <end position="1377"/>
    </location>
</feature>
<feature type="compositionally biased region" description="Polar residues" evidence="6">
    <location>
        <begin position="1584"/>
        <end position="1593"/>
    </location>
</feature>
<dbReference type="PANTHER" id="PTHR24348">
    <property type="entry name" value="SERINE/THREONINE-PROTEIN KINASE UNC-51-RELATED"/>
    <property type="match status" value="1"/>
</dbReference>
<keyword evidence="2" id="KW-0808">Transferase</keyword>
<dbReference type="GO" id="GO:0010506">
    <property type="term" value="P:regulation of autophagy"/>
    <property type="evidence" value="ECO:0007669"/>
    <property type="project" value="InterPro"/>
</dbReference>
<dbReference type="InterPro" id="IPR000719">
    <property type="entry name" value="Prot_kinase_dom"/>
</dbReference>
<dbReference type="Gene3D" id="1.10.510.10">
    <property type="entry name" value="Transferase(Phosphotransferase) domain 1"/>
    <property type="match status" value="1"/>
</dbReference>
<feature type="compositionally biased region" description="Low complexity" evidence="6">
    <location>
        <begin position="147"/>
        <end position="161"/>
    </location>
</feature>
<evidence type="ECO:0000256" key="2">
    <source>
        <dbReference type="ARBA" id="ARBA00022679"/>
    </source>
</evidence>
<feature type="compositionally biased region" description="Basic and acidic residues" evidence="6">
    <location>
        <begin position="984"/>
        <end position="1026"/>
    </location>
</feature>
<sequence>MFSTARRHGFPSTTKHQDQQHQQQKKKGKPPAAGTTTAALSAPPTPSKSKADARTAAQAYAAAAAARPATAAAAVGSFACRPVAHAMTSVSALAAARPMTANGVATASAQQSLPTSAPSPSPEPSPVSAPSQQGLLRLAMPRASAASACATPSPLSSGLPSPTLPPLPASHFSSQPHGVVSSLSGQPAAPATAHVLRSPMINISHPHHGHGGSPLVHHARKLSANGNGIIKDELVFDYRVRPSPHTRKFSVSSVADSIAPKSLKSPKSPNSMSESSSPASRGSGRSSMLREDVFSPGDRVGAGLTLQGEVLHPVFSDNENARRDKEEPATELEVVRRLGAGSYAIVYLVREVLHHPPPGMLDGLNDDDDDDDGDNIADRSRPRDGRRLSEELELWDVPSELDLDSDPLELDGMRRKKDGDTEANKVYYGKEYAVKVLSKVGMDDEALEAQLVEANIHQSLPIHPNIVTLHRALETPSFLLLVLEFVPGEDLYYFLEQARDHYEPEPSSSCSGSTSSDSEGEEKRHKANTSVLSVNSVATMNTTRTPPTPSLLSTLNEKQLLGRRRLRLIASMFAQMCEAVAVCHDVGVYHRDIKPENFIVTDGWEEDGERRVVVVKLTDFGLSTRDAASSDMDCGSAPYMSYECRNNCAPTYAPRAADVWSLGIVLINMLYHINPWTDTTQGVCPSFSSFLAAPEHFFMQRFAGMVPTVASFLCQRVFCILPSDDPADSAGRRVSAREFGRWARELPRLMASEEPVGVPPALANVAVTASAGQKSPSSLAFPFPPKETKEKEVEKEGAVTSLSPTLPLSPTSPPSSALLAQSLAAVLAQQEAAAAVAGSSSPAWRHKRGLSNASVGYALSSIPQSRRPASRQQSFSAERSGVPSSHLGLHGISGLGSAAGSRAATPLLRGRALANGSAVGATAGASNAAGMRSRVPSYCETPAGVVGAVSELPTVFDDEREGDLSSGSLGLELQLGRQRELEAERIVEEKGGDERERSRSRESLRGAELELEREPEQEQEQEHEAEHDAEDETNATMSRSTSMGRRRKRGARRGKGAIIQQQQMEIARLQQQQEELTRQVMRMQEQLAAQQQQPVQAQQQQQEQVRKQETQERGKSQERNMNLNLQTQAQVQVLASLNPSPTATTATSASGLLAAPPSMTKALGQVHSQSLPAVPQKPTGDVLDSLASASEALARELSRAKNVRSGGVSSSSSAASPSSAASVSSPLLIPMRAISGAGTRESSPARSSISISGPNQHQQSHHRSTSSSSRPASIRTTSTTTSTTAHVGVGSKLTQRASASAAMALAGAGGPTPGAMFPVSFAAASSSSSSHGKARNGSATTTTTRSSNSSGGGVSVKNEAGNAHTGAGAGSGSGAGSVGSNAGMGTVQSQTPAPAIAKKTSKWKLSFGKGSSSSTHSRAPLPMPDVVLDISGDNKKLKLNAANDAVVAVVENLDEDGYEDGDDYDKEGGADADARRQSTSAHANADAISSEASAQQHGASSASSTASRVKSVLMSLDADLNSTTIGMNNFRVASGNSNANGNGAEPWSRGRRPAGNQHQVRPWDVSSSSSNESRWPAVERERNASPNSTRTGRSANLSPHSSSASNTGVLSSSASSLSSSSNANNNKNNWRYSTLTTSSATSGWTRYSGSNASMRSVSTVATSVSGASGTGSWRNGAGNVNRSDASLASGNGGEGRKPGHYAPGPGSIASRKSDKSSLGGMPPPNVKIMTGVPWALDELPRQLHPNPSGDIFGTPPTARKQRVRKPKDLPTISERPNQAHAHAHNQTHNHHNNNFNSSSAQQHPYNNSGSRAPPNRSPLSQRVDAARSSTSLHRSSGEGVVALNEFGEPVVREGKESDEREREGAAPRKVQKGQINALAKMLSALRR</sequence>
<dbReference type="OrthoDB" id="541276at2759"/>
<feature type="region of interest" description="Disordered" evidence="6">
    <location>
        <begin position="105"/>
        <end position="132"/>
    </location>
</feature>
<feature type="region of interest" description="Disordered" evidence="6">
    <location>
        <begin position="1085"/>
        <end position="1120"/>
    </location>
</feature>
<name>A0A9Q5HYM7_SANBA</name>
<gene>
    <name evidence="8" type="ORF">A7U60_g4478</name>
</gene>
<keyword evidence="4 8" id="KW-0418">Kinase</keyword>
<feature type="domain" description="Protein kinase" evidence="7">
    <location>
        <begin position="332"/>
        <end position="749"/>
    </location>
</feature>
<feature type="compositionally biased region" description="Low complexity" evidence="6">
    <location>
        <begin position="1085"/>
        <end position="1103"/>
    </location>
</feature>
<feature type="compositionally biased region" description="Low complexity" evidence="6">
    <location>
        <begin position="505"/>
        <end position="517"/>
    </location>
</feature>
<feature type="compositionally biased region" description="Low complexity" evidence="6">
    <location>
        <begin position="107"/>
        <end position="116"/>
    </location>
</feature>
<feature type="region of interest" description="Disordered" evidence="6">
    <location>
        <begin position="503"/>
        <end position="530"/>
    </location>
</feature>
<feature type="region of interest" description="Disordered" evidence="6">
    <location>
        <begin position="1326"/>
        <end position="1396"/>
    </location>
</feature>
<feature type="region of interest" description="Disordered" evidence="6">
    <location>
        <begin position="862"/>
        <end position="884"/>
    </location>
</feature>
<feature type="compositionally biased region" description="Low complexity" evidence="6">
    <location>
        <begin position="54"/>
        <end position="63"/>
    </location>
</feature>
<feature type="compositionally biased region" description="Basic and acidic residues" evidence="6">
    <location>
        <begin position="1104"/>
        <end position="1118"/>
    </location>
</feature>
<feature type="compositionally biased region" description="Polar residues" evidence="6">
    <location>
        <begin position="1678"/>
        <end position="1689"/>
    </location>
</feature>
<feature type="compositionally biased region" description="Low complexity" evidence="6">
    <location>
        <begin position="1326"/>
        <end position="1349"/>
    </location>
</feature>
<feature type="compositionally biased region" description="Low complexity" evidence="6">
    <location>
        <begin position="30"/>
        <end position="42"/>
    </location>
</feature>
<feature type="region of interest" description="Disordered" evidence="6">
    <location>
        <begin position="359"/>
        <end position="384"/>
    </location>
</feature>
<dbReference type="InterPro" id="IPR011009">
    <property type="entry name" value="Kinase-like_dom_sf"/>
</dbReference>
<feature type="compositionally biased region" description="Low complexity" evidence="6">
    <location>
        <begin position="1533"/>
        <end position="1544"/>
    </location>
</feature>
<feature type="region of interest" description="Disordered" evidence="6">
    <location>
        <begin position="774"/>
        <end position="814"/>
    </location>
</feature>
<keyword evidence="5" id="KW-0067">ATP-binding</keyword>
<feature type="compositionally biased region" description="Basic and acidic residues" evidence="6">
    <location>
        <begin position="1466"/>
        <end position="1476"/>
    </location>
</feature>
<evidence type="ECO:0000256" key="4">
    <source>
        <dbReference type="ARBA" id="ARBA00022777"/>
    </source>
</evidence>
<dbReference type="PANTHER" id="PTHR24348:SF22">
    <property type="entry name" value="NON-SPECIFIC SERINE_THREONINE PROTEIN KINASE"/>
    <property type="match status" value="1"/>
</dbReference>